<dbReference type="InterPro" id="IPR003395">
    <property type="entry name" value="RecF/RecN/SMC_N"/>
</dbReference>
<evidence type="ECO:0000256" key="1">
    <source>
        <dbReference type="ARBA" id="ARBA00003618"/>
    </source>
</evidence>
<dbReference type="Proteomes" id="UP000050863">
    <property type="component" value="Unassembled WGS sequence"/>
</dbReference>
<evidence type="ECO:0000313" key="11">
    <source>
        <dbReference type="EMBL" id="KRR03459.1"/>
    </source>
</evidence>
<dbReference type="STRING" id="280332.CQ12_25880"/>
<dbReference type="CDD" id="cd03241">
    <property type="entry name" value="ABC_RecN"/>
    <property type="match status" value="2"/>
</dbReference>
<evidence type="ECO:0000256" key="3">
    <source>
        <dbReference type="ARBA" id="ARBA00021315"/>
    </source>
</evidence>
<dbReference type="PANTHER" id="PTHR11059:SF0">
    <property type="entry name" value="DNA REPAIR PROTEIN RECN"/>
    <property type="match status" value="1"/>
</dbReference>
<comment type="caution">
    <text evidence="11">The sequence shown here is derived from an EMBL/GenBank/DDBJ whole genome shotgun (WGS) entry which is preliminary data.</text>
</comment>
<evidence type="ECO:0000256" key="6">
    <source>
        <dbReference type="ARBA" id="ARBA00022840"/>
    </source>
</evidence>
<dbReference type="GO" id="GO:0006310">
    <property type="term" value="P:DNA recombination"/>
    <property type="evidence" value="ECO:0007669"/>
    <property type="project" value="InterPro"/>
</dbReference>
<evidence type="ECO:0000256" key="9">
    <source>
        <dbReference type="PIRNR" id="PIRNR003128"/>
    </source>
</evidence>
<evidence type="ECO:0000259" key="10">
    <source>
        <dbReference type="Pfam" id="PF02463"/>
    </source>
</evidence>
<dbReference type="PIRSF" id="PIRSF003128">
    <property type="entry name" value="RecN"/>
    <property type="match status" value="1"/>
</dbReference>
<dbReference type="OrthoDB" id="9806954at2"/>
<dbReference type="Gene3D" id="3.40.50.300">
    <property type="entry name" value="P-loop containing nucleotide triphosphate hydrolases"/>
    <property type="match status" value="2"/>
</dbReference>
<name>A0A0R3LE35_9BRAD</name>
<dbReference type="InterPro" id="IPR004604">
    <property type="entry name" value="DNA_recomb/repair_RecN"/>
</dbReference>
<keyword evidence="12" id="KW-1185">Reference proteome</keyword>
<keyword evidence="5 9" id="KW-0227">DNA damage</keyword>
<dbReference type="Pfam" id="PF02463">
    <property type="entry name" value="SMC_N"/>
    <property type="match status" value="1"/>
</dbReference>
<evidence type="ECO:0000313" key="12">
    <source>
        <dbReference type="Proteomes" id="UP000050863"/>
    </source>
</evidence>
<reference evidence="11 12" key="1">
    <citation type="submission" date="2014-03" db="EMBL/GenBank/DDBJ databases">
        <title>Bradyrhizobium valentinum sp. nov., isolated from effective nodules of Lupinus mariae-josephae, a lupine endemic of basic-lime soils in Eastern Spain.</title>
        <authorList>
            <person name="Duran D."/>
            <person name="Rey L."/>
            <person name="Navarro A."/>
            <person name="Busquets A."/>
            <person name="Imperial J."/>
            <person name="Ruiz-Argueso T."/>
        </authorList>
    </citation>
    <scope>NUCLEOTIDE SEQUENCE [LARGE SCALE GENOMIC DNA]</scope>
    <source>
        <strain evidence="11 12">PAC68</strain>
    </source>
</reference>
<sequence>MLARLSIRDIVLIERLDLEFSRGLAVLTGETGAGKSILLDAFALALGGRGDAGLVRHGAEQGQVTATFDIRNGHPATKILAGNGLDDSGEMILRRVQFADGRTRAFINDQSVSVQTLKAVGATLVEIHGQHDERALVDASTHRQLLDAFAGLEKEVTALETLWESRGAAVSALDAHRASMERAAREADYLRHASDELRALKPEDGEETSLAVRRTTMMQGEKIASDLREAQEAVGGPHSPVPALAAAVRRLERRAANSPSLVEPAVRAIDIAINALEEADQHLHAALVAADFDPAELERIEERLFALRAASRKYSTPVDGLAALAAKFASDVALIDAGASRLKKLEAVAAEADQRYGAAAAKLSAARSKSADKLNKAVNAELAPLKLERAKFMTQVESDANAPGPQGIDRVEFWVQTNPGTRPGPIMKVASGGELSRFLLALKVVLADRGSAPTLVFDEIDTGVGGAVADAIGSRLARLAGGVQVMAVTHAPQVAARASQHLLISKDALDRGKRVATRVNALAADHRREEIARMLAGAEITVEARAAARRLLQAAS</sequence>
<feature type="domain" description="RecF/RecN/SMC N-terminal" evidence="10">
    <location>
        <begin position="7"/>
        <end position="504"/>
    </location>
</feature>
<evidence type="ECO:0000256" key="5">
    <source>
        <dbReference type="ARBA" id="ARBA00022763"/>
    </source>
</evidence>
<dbReference type="GO" id="GO:0009432">
    <property type="term" value="P:SOS response"/>
    <property type="evidence" value="ECO:0007669"/>
    <property type="project" value="UniProtKB-ARBA"/>
</dbReference>
<comment type="similarity">
    <text evidence="2 9">Belongs to the RecN family.</text>
</comment>
<dbReference type="GO" id="GO:0005524">
    <property type="term" value="F:ATP binding"/>
    <property type="evidence" value="ECO:0007669"/>
    <property type="project" value="UniProtKB-KW"/>
</dbReference>
<dbReference type="SUPFAM" id="SSF52540">
    <property type="entry name" value="P-loop containing nucleoside triphosphate hydrolases"/>
    <property type="match status" value="2"/>
</dbReference>
<dbReference type="NCBIfam" id="TIGR00634">
    <property type="entry name" value="recN"/>
    <property type="match status" value="1"/>
</dbReference>
<accession>A0A0R3LE35</accession>
<evidence type="ECO:0000256" key="8">
    <source>
        <dbReference type="ARBA" id="ARBA00033408"/>
    </source>
</evidence>
<organism evidence="11 12">
    <name type="scientific">Bradyrhizobium jicamae</name>
    <dbReference type="NCBI Taxonomy" id="280332"/>
    <lineage>
        <taxon>Bacteria</taxon>
        <taxon>Pseudomonadati</taxon>
        <taxon>Pseudomonadota</taxon>
        <taxon>Alphaproteobacteria</taxon>
        <taxon>Hyphomicrobiales</taxon>
        <taxon>Nitrobacteraceae</taxon>
        <taxon>Bradyrhizobium</taxon>
    </lineage>
</organism>
<dbReference type="GO" id="GO:0006281">
    <property type="term" value="P:DNA repair"/>
    <property type="evidence" value="ECO:0007669"/>
    <property type="project" value="UniProtKB-KW"/>
</dbReference>
<dbReference type="InterPro" id="IPR027417">
    <property type="entry name" value="P-loop_NTPase"/>
</dbReference>
<gene>
    <name evidence="11" type="ORF">CQ12_25880</name>
</gene>
<keyword evidence="7 9" id="KW-0234">DNA repair</keyword>
<comment type="function">
    <text evidence="1 9">May be involved in recombinational repair of damaged DNA.</text>
</comment>
<dbReference type="RefSeq" id="WP_057837691.1">
    <property type="nucleotide sequence ID" value="NZ_LLXZ01000143.1"/>
</dbReference>
<dbReference type="AlphaFoldDB" id="A0A0R3LE35"/>
<proteinExistence type="inferred from homology"/>
<keyword evidence="6" id="KW-0067">ATP-binding</keyword>
<dbReference type="PANTHER" id="PTHR11059">
    <property type="entry name" value="DNA REPAIR PROTEIN RECN"/>
    <property type="match status" value="1"/>
</dbReference>
<dbReference type="FunFam" id="3.40.50.300:FF:000356">
    <property type="entry name" value="DNA repair protein RecN"/>
    <property type="match status" value="1"/>
</dbReference>
<evidence type="ECO:0000256" key="2">
    <source>
        <dbReference type="ARBA" id="ARBA00009441"/>
    </source>
</evidence>
<evidence type="ECO:0000256" key="7">
    <source>
        <dbReference type="ARBA" id="ARBA00023204"/>
    </source>
</evidence>
<keyword evidence="4" id="KW-0547">Nucleotide-binding</keyword>
<dbReference type="EMBL" id="LLXZ01000143">
    <property type="protein sequence ID" value="KRR03459.1"/>
    <property type="molecule type" value="Genomic_DNA"/>
</dbReference>
<dbReference type="GO" id="GO:0043590">
    <property type="term" value="C:bacterial nucleoid"/>
    <property type="evidence" value="ECO:0007669"/>
    <property type="project" value="TreeGrafter"/>
</dbReference>
<evidence type="ECO:0000256" key="4">
    <source>
        <dbReference type="ARBA" id="ARBA00022741"/>
    </source>
</evidence>
<dbReference type="FunFam" id="3.40.50.300:FF:000319">
    <property type="entry name" value="DNA repair protein RecN"/>
    <property type="match status" value="1"/>
</dbReference>
<protein>
    <recommendedName>
        <fullName evidence="3 9">DNA repair protein RecN</fullName>
    </recommendedName>
    <alternativeName>
        <fullName evidence="8 9">Recombination protein N</fullName>
    </alternativeName>
</protein>